<feature type="domain" description="ORC1/DEAH AAA+ ATPase" evidence="1">
    <location>
        <begin position="103"/>
        <end position="225"/>
    </location>
</feature>
<dbReference type="PANTHER" id="PTHR35894:SF5">
    <property type="entry name" value="MU-LIKE PROPHAGE FLUMU DNA TRANSPOSITION PROTEIN B"/>
    <property type="match status" value="1"/>
</dbReference>
<accession>E6U5Y7</accession>
<dbReference type="AlphaFoldDB" id="E6U5Y7"/>
<dbReference type="HOGENOM" id="CLU_056183_1_0_9"/>
<evidence type="ECO:0000313" key="2">
    <source>
        <dbReference type="EMBL" id="ADU25666.1"/>
    </source>
</evidence>
<proteinExistence type="predicted"/>
<reference evidence="2 3" key="1">
    <citation type="submission" date="2010-12" db="EMBL/GenBank/DDBJ databases">
        <title>Complete sequence of Ethanoligenens harbinense YUAN-3.</title>
        <authorList>
            <person name="Lucas S."/>
            <person name="Copeland A."/>
            <person name="Lapidus A."/>
            <person name="Cheng J.-F."/>
            <person name="Bruce D."/>
            <person name="Goodwin L."/>
            <person name="Pitluck S."/>
            <person name="Chertkov O."/>
            <person name="Misra M."/>
            <person name="Detter J.C."/>
            <person name="Han C."/>
            <person name="Tapia R."/>
            <person name="Land M."/>
            <person name="Hauser L."/>
            <person name="Jeffries C."/>
            <person name="Kyrpides N."/>
            <person name="Ivanova N."/>
            <person name="Mikhailova N."/>
            <person name="Wang A."/>
            <person name="Mouttaki H."/>
            <person name="He Z."/>
            <person name="Zhou J."/>
            <person name="Hemme C.L."/>
            <person name="Woyke T."/>
        </authorList>
    </citation>
    <scope>NUCLEOTIDE SEQUENCE [LARGE SCALE GENOMIC DNA]</scope>
    <source>
        <strain evidence="3">DSM 18485 / JCM 12961 / CGMCC 1.5033 / YUAN-3</strain>
    </source>
</reference>
<dbReference type="Pfam" id="PF13401">
    <property type="entry name" value="AAA_22"/>
    <property type="match status" value="1"/>
</dbReference>
<dbReference type="PANTHER" id="PTHR35894">
    <property type="entry name" value="GENERAL SECRETION PATHWAY PROTEIN A-RELATED"/>
    <property type="match status" value="1"/>
</dbReference>
<dbReference type="STRING" id="663278.Ethha_0076"/>
<evidence type="ECO:0000313" key="3">
    <source>
        <dbReference type="Proteomes" id="UP000001551"/>
    </source>
</evidence>
<organism evidence="2 3">
    <name type="scientific">Ethanoligenens harbinense (strain DSM 18485 / JCM 12961 / CGMCC 1.5033 / YUAN-3)</name>
    <dbReference type="NCBI Taxonomy" id="663278"/>
    <lineage>
        <taxon>Bacteria</taxon>
        <taxon>Bacillati</taxon>
        <taxon>Bacillota</taxon>
        <taxon>Clostridia</taxon>
        <taxon>Eubacteriales</taxon>
        <taxon>Oscillospiraceae</taxon>
        <taxon>Ethanoligenens</taxon>
    </lineage>
</organism>
<dbReference type="SUPFAM" id="SSF52540">
    <property type="entry name" value="P-loop containing nucleoside triphosphate hydrolases"/>
    <property type="match status" value="1"/>
</dbReference>
<dbReference type="InterPro" id="IPR010982">
    <property type="entry name" value="Lambda_DNA-bd_dom_sf"/>
</dbReference>
<dbReference type="Gene3D" id="1.10.260.40">
    <property type="entry name" value="lambda repressor-like DNA-binding domains"/>
    <property type="match status" value="1"/>
</dbReference>
<dbReference type="GO" id="GO:0003677">
    <property type="term" value="F:DNA binding"/>
    <property type="evidence" value="ECO:0007669"/>
    <property type="project" value="InterPro"/>
</dbReference>
<dbReference type="KEGG" id="eha:Ethha_0076"/>
<dbReference type="GO" id="GO:0016887">
    <property type="term" value="F:ATP hydrolysis activity"/>
    <property type="evidence" value="ECO:0007669"/>
    <property type="project" value="InterPro"/>
</dbReference>
<sequence>MAQTYDVKLQARVEELIKQCGSQAKASRILGWSDGVISQYRRSDYERGRVDEVEASLREYFRLQDEAAAQAQRAEPFQPVLDTYIPISVSEDIRKAIRFGQLKKGITILHGDAGIGKTMAAEKYLRDNPNTAVLITVTPLTGTVGNVMKLICRALHIPEGRSKLDMIIDLKERLYNTDKVLIIDEAQHLQVRALDEIRPLSEPHIDGKKGIGIVLIGNSEIYDRMEGRRQSCFAQLYSRKRLTRKYTTKQVTPEDIALLFPALEGKKRELNFLRGICQGRYGIRGGVNVYNNAVDAENIGIDMLTLQAREMGIGLN</sequence>
<dbReference type="InterPro" id="IPR052026">
    <property type="entry name" value="ExeA_AAA_ATPase_DNA-bind"/>
</dbReference>
<protein>
    <submittedName>
        <fullName evidence="2">Putative ATPase, transposase-like protein</fullName>
    </submittedName>
</protein>
<dbReference type="eggNOG" id="COG2842">
    <property type="taxonomic scope" value="Bacteria"/>
</dbReference>
<dbReference type="Proteomes" id="UP000001551">
    <property type="component" value="Chromosome"/>
</dbReference>
<keyword evidence="3" id="KW-1185">Reference proteome</keyword>
<dbReference type="InterPro" id="IPR027417">
    <property type="entry name" value="P-loop_NTPase"/>
</dbReference>
<dbReference type="Gene3D" id="3.40.50.300">
    <property type="entry name" value="P-loop containing nucleotide triphosphate hydrolases"/>
    <property type="match status" value="1"/>
</dbReference>
<dbReference type="InterPro" id="IPR049945">
    <property type="entry name" value="AAA_22"/>
</dbReference>
<gene>
    <name evidence="2" type="ordered locus">Ethha_0076</name>
</gene>
<name>E6U5Y7_ETHHY</name>
<dbReference type="RefSeq" id="WP_013484047.1">
    <property type="nucleotide sequence ID" value="NC_014828.1"/>
</dbReference>
<evidence type="ECO:0000259" key="1">
    <source>
        <dbReference type="Pfam" id="PF13401"/>
    </source>
</evidence>
<dbReference type="EMBL" id="CP002400">
    <property type="protein sequence ID" value="ADU25666.1"/>
    <property type="molecule type" value="Genomic_DNA"/>
</dbReference>